<dbReference type="InterPro" id="IPR038142">
    <property type="entry name" value="Cytochrome_P460_sp"/>
</dbReference>
<dbReference type="Gene3D" id="3.50.70.20">
    <property type="entry name" value="Cytochrome P460"/>
    <property type="match status" value="1"/>
</dbReference>
<accession>A0A7X0U6U6</accession>
<keyword evidence="3" id="KW-0449">Lipoprotein</keyword>
<protein>
    <submittedName>
        <fullName evidence="3">Lipoprotein-anchoring transpeptidase ErfK/SrfK</fullName>
    </submittedName>
</protein>
<proteinExistence type="predicted"/>
<sequence>MPMRKTMNRSNSGFARNTALAILAATAASSFCWQAHAEATRVTFPKLEDLVHYTTVRRGNVTEHISTTKQAIDAIQKGQPVPNGTHFVLADYRDEKIYRYFVMEKGPGWGADFEERRRTGDWQFQWYWPDRKINVQENTARCMSCHSSQKGADYLFTARRIPEFRGKPVE</sequence>
<evidence type="ECO:0000313" key="3">
    <source>
        <dbReference type="EMBL" id="MBB6557477.1"/>
    </source>
</evidence>
<reference evidence="3 4" key="1">
    <citation type="submission" date="2020-08" db="EMBL/GenBank/DDBJ databases">
        <title>Functional genomics of gut bacteria from endangered species of beetles.</title>
        <authorList>
            <person name="Carlos-Shanley C."/>
        </authorList>
    </citation>
    <scope>NUCLEOTIDE SEQUENCE [LARGE SCALE GENOMIC DNA]</scope>
    <source>
        <strain evidence="3 4">S00198</strain>
    </source>
</reference>
<evidence type="ECO:0000259" key="2">
    <source>
        <dbReference type="Pfam" id="PF16694"/>
    </source>
</evidence>
<name>A0A7X0U6U6_9BURK</name>
<feature type="domain" description="Cytochrome P460" evidence="2">
    <location>
        <begin position="53"/>
        <end position="157"/>
    </location>
</feature>
<dbReference type="AlphaFoldDB" id="A0A7X0U6U6"/>
<keyword evidence="1" id="KW-0732">Signal</keyword>
<dbReference type="Proteomes" id="UP000575083">
    <property type="component" value="Unassembled WGS sequence"/>
</dbReference>
<gene>
    <name evidence="3" type="ORF">HNP48_000141</name>
</gene>
<evidence type="ECO:0000256" key="1">
    <source>
        <dbReference type="SAM" id="SignalP"/>
    </source>
</evidence>
<dbReference type="RefSeq" id="WP_260420042.1">
    <property type="nucleotide sequence ID" value="NZ_JACHLK010000001.1"/>
</dbReference>
<organism evidence="3 4">
    <name type="scientific">Acidovorax soli</name>
    <dbReference type="NCBI Taxonomy" id="592050"/>
    <lineage>
        <taxon>Bacteria</taxon>
        <taxon>Pseudomonadati</taxon>
        <taxon>Pseudomonadota</taxon>
        <taxon>Betaproteobacteria</taxon>
        <taxon>Burkholderiales</taxon>
        <taxon>Comamonadaceae</taxon>
        <taxon>Acidovorax</taxon>
    </lineage>
</organism>
<comment type="caution">
    <text evidence="3">The sequence shown here is derived from an EMBL/GenBank/DDBJ whole genome shotgun (WGS) entry which is preliminary data.</text>
</comment>
<feature type="chain" id="PRO_5031397077" evidence="1">
    <location>
        <begin position="38"/>
        <end position="170"/>
    </location>
</feature>
<feature type="signal peptide" evidence="1">
    <location>
        <begin position="1"/>
        <end position="37"/>
    </location>
</feature>
<keyword evidence="4" id="KW-1185">Reference proteome</keyword>
<dbReference type="InterPro" id="IPR032033">
    <property type="entry name" value="Cytochrome_P460"/>
</dbReference>
<dbReference type="Pfam" id="PF16694">
    <property type="entry name" value="Cytochrome_P460"/>
    <property type="match status" value="1"/>
</dbReference>
<dbReference type="CDD" id="cd20716">
    <property type="entry name" value="cyt_P460_fam"/>
    <property type="match status" value="1"/>
</dbReference>
<dbReference type="EMBL" id="JACHLK010000001">
    <property type="protein sequence ID" value="MBB6557477.1"/>
    <property type="molecule type" value="Genomic_DNA"/>
</dbReference>
<evidence type="ECO:0000313" key="4">
    <source>
        <dbReference type="Proteomes" id="UP000575083"/>
    </source>
</evidence>